<dbReference type="GO" id="GO:0005886">
    <property type="term" value="C:plasma membrane"/>
    <property type="evidence" value="ECO:0007669"/>
    <property type="project" value="UniProtKB-SubCell"/>
</dbReference>
<comment type="similarity">
    <text evidence="2">Belongs to the repulsive guidance molecule (RGM) family.</text>
</comment>
<organism evidence="12">
    <name type="scientific">Saccoglossus kowalevskii</name>
    <name type="common">Acorn worm</name>
    <dbReference type="NCBI Taxonomy" id="10224"/>
    <lineage>
        <taxon>Eukaryota</taxon>
        <taxon>Metazoa</taxon>
        <taxon>Hemichordata</taxon>
        <taxon>Enteropneusta</taxon>
        <taxon>Harrimaniidae</taxon>
        <taxon>Saccoglossus</taxon>
    </lineage>
</organism>
<dbReference type="PANTHER" id="PTHR31428">
    <property type="entry name" value="RGM DOMAIN FAMILY MEMBER DRAG-1"/>
    <property type="match status" value="1"/>
</dbReference>
<dbReference type="OrthoDB" id="10013795at2759"/>
<reference evidence="12" key="1">
    <citation type="journal article" date="2008" name="Biol. Bull.">
        <title>cDNA sequences for transcription factors and signaling proteins of the hemichordate Saccoglossus kowalevskii: efficacy of the expressed sequence tag (EST) approach for evolutionary and developmental studies of a new organism.</title>
        <authorList>
            <person name="Freeman R.M. Jr."/>
            <person name="Wu M."/>
            <person name="Cordonnier-Pratt M.M."/>
            <person name="Pratt L.H."/>
            <person name="Gruber C.E."/>
            <person name="Smith M."/>
            <person name="Lander E.S."/>
            <person name="Stange-Thomann N."/>
            <person name="Lowe C.J."/>
            <person name="Gerhart J."/>
            <person name="Kirschner M."/>
        </authorList>
    </citation>
    <scope>NUCLEOTIDE SEQUENCE</scope>
</reference>
<dbReference type="KEGG" id="sko:100374044"/>
<reference evidence="14 15" key="3">
    <citation type="submission" date="2025-05" db="UniProtKB">
        <authorList>
            <consortium name="RefSeq"/>
        </authorList>
    </citation>
    <scope>IDENTIFICATION</scope>
    <source>
        <tissue evidence="14 15">Testes</tissue>
    </source>
</reference>
<keyword evidence="6" id="KW-0472">Membrane</keyword>
<proteinExistence type="evidence at transcript level"/>
<gene>
    <name evidence="14 15" type="primary">LOC100374044</name>
</gene>
<feature type="domain" description="Repulsive guidance molecule C-terminal" evidence="10">
    <location>
        <begin position="159"/>
        <end position="388"/>
    </location>
</feature>
<keyword evidence="4" id="KW-0336">GPI-anchor</keyword>
<evidence type="ECO:0000256" key="5">
    <source>
        <dbReference type="ARBA" id="ARBA00022729"/>
    </source>
</evidence>
<evidence type="ECO:0000313" key="13">
    <source>
        <dbReference type="Proteomes" id="UP000694865"/>
    </source>
</evidence>
<dbReference type="InterPro" id="IPR040287">
    <property type="entry name" value="RGM"/>
</dbReference>
<dbReference type="InterPro" id="IPR009496">
    <property type="entry name" value="RGM_C"/>
</dbReference>
<dbReference type="GeneID" id="100374044"/>
<reference evidence="12" key="2">
    <citation type="submission" date="2015-12" db="EMBL/GenBank/DDBJ databases">
        <authorList>
            <person name="Shamseldin A."/>
            <person name="Moawad H."/>
            <person name="Abd El-Rahim W.M."/>
            <person name="Sadowsky M.J."/>
        </authorList>
    </citation>
    <scope>NUCLEOTIDE SEQUENCE</scope>
</reference>
<dbReference type="RefSeq" id="XP_006823393.1">
    <property type="nucleotide sequence ID" value="XM_006823330.1"/>
</dbReference>
<feature type="domain" description="Repulsive guidance molecule N-terminal" evidence="11">
    <location>
        <begin position="59"/>
        <end position="125"/>
    </location>
</feature>
<protein>
    <submittedName>
        <fullName evidence="14">Repulsive guidance molecule A-like isoform X1</fullName>
    </submittedName>
    <submittedName>
        <fullName evidence="15">Repulsive guidance molecule A-like isoform X2</fullName>
    </submittedName>
    <submittedName>
        <fullName evidence="12">Repulsive guidance molecule A-like protein</fullName>
    </submittedName>
</protein>
<evidence type="ECO:0000256" key="3">
    <source>
        <dbReference type="ARBA" id="ARBA00022475"/>
    </source>
</evidence>
<dbReference type="InterPro" id="IPR010536">
    <property type="entry name" value="RGM_N"/>
</dbReference>
<dbReference type="AlphaFoldDB" id="A0A1B1JCG1"/>
<dbReference type="Proteomes" id="UP000694865">
    <property type="component" value="Unplaced"/>
</dbReference>
<dbReference type="GO" id="GO:0098552">
    <property type="term" value="C:side of membrane"/>
    <property type="evidence" value="ECO:0007669"/>
    <property type="project" value="UniProtKB-KW"/>
</dbReference>
<comment type="subcellular location">
    <subcellularLocation>
        <location evidence="1">Cell membrane</location>
        <topology evidence="1">Lipid-anchor</topology>
        <topology evidence="1">GPI-anchor</topology>
    </subcellularLocation>
</comment>
<evidence type="ECO:0000256" key="2">
    <source>
        <dbReference type="ARBA" id="ARBA00005321"/>
    </source>
</evidence>
<name>A0A1B1JCG1_SACKO</name>
<dbReference type="PANTHER" id="PTHR31428:SF6">
    <property type="entry name" value="REPULSIVE GUIDANCE MOLECULE B HOMOLOG DRAG-1"/>
    <property type="match status" value="1"/>
</dbReference>
<evidence type="ECO:0000256" key="4">
    <source>
        <dbReference type="ARBA" id="ARBA00022622"/>
    </source>
</evidence>
<dbReference type="Pfam" id="PF06535">
    <property type="entry name" value="RGM_N"/>
    <property type="match status" value="1"/>
</dbReference>
<evidence type="ECO:0000256" key="7">
    <source>
        <dbReference type="ARBA" id="ARBA00023180"/>
    </source>
</evidence>
<dbReference type="GO" id="GO:0030509">
    <property type="term" value="P:BMP signaling pathway"/>
    <property type="evidence" value="ECO:0007669"/>
    <property type="project" value="TreeGrafter"/>
</dbReference>
<evidence type="ECO:0000259" key="10">
    <source>
        <dbReference type="Pfam" id="PF06534"/>
    </source>
</evidence>
<evidence type="ECO:0000256" key="8">
    <source>
        <dbReference type="ARBA" id="ARBA00023288"/>
    </source>
</evidence>
<dbReference type="EMBL" id="KU359122">
    <property type="protein sequence ID" value="ANS11601.1"/>
    <property type="molecule type" value="mRNA"/>
</dbReference>
<dbReference type="RefSeq" id="XP_006823394.1">
    <property type="nucleotide sequence ID" value="XM_006823331.1"/>
</dbReference>
<keyword evidence="13" id="KW-1185">Reference proteome</keyword>
<evidence type="ECO:0000259" key="11">
    <source>
        <dbReference type="Pfam" id="PF06535"/>
    </source>
</evidence>
<keyword evidence="7" id="KW-0325">Glycoprotein</keyword>
<dbReference type="GO" id="GO:0015026">
    <property type="term" value="F:coreceptor activity"/>
    <property type="evidence" value="ECO:0007669"/>
    <property type="project" value="TreeGrafter"/>
</dbReference>
<feature type="region of interest" description="Disordered" evidence="9">
    <location>
        <begin position="125"/>
        <end position="150"/>
    </location>
</feature>
<evidence type="ECO:0000313" key="14">
    <source>
        <dbReference type="RefSeq" id="XP_006823393.1"/>
    </source>
</evidence>
<evidence type="ECO:0000313" key="15">
    <source>
        <dbReference type="RefSeq" id="XP_006823394.1"/>
    </source>
</evidence>
<evidence type="ECO:0000256" key="1">
    <source>
        <dbReference type="ARBA" id="ARBA00004609"/>
    </source>
</evidence>
<sequence>MTMITRAYRAATSNQLPSARTAWKGMGRRRFCSLAVRPSPIFLQIVILVTLASSVNSACKILKCSKEYADNTDHLSPTSDAEYCDALRLYRSCVDATARTCRGDLHYHTTVTLIPDLMQTYNCSNTPPAHGGGSHHSRPTPKPSEVETRCSSHHGPRTFKHCGLFGDPHLRTFDDVFETCKVAGAWPLIDNRHLAVQVTNVPLVDGSSATATDQLTVIIKGHSECSEQKLYQAQTGNLPASFVDGTYSSGPGRSLVIVEILPGKHVEIHAKFIATTIVVRQVGSYLTFAIRMPGDLVDTGVKDGLELCVKGCPHQEKIDFNELLSSPNQIKDTSGLVMSKETAIAKCLEANVTDFYFDSCVFDLITTGDVNFTMAAKKALKDYQELLPNANVHRNRTTDVPLQNKTSLEVAYNRAPSRTTNCWTLGACIVLLVLLSMMGESRH</sequence>
<evidence type="ECO:0000256" key="6">
    <source>
        <dbReference type="ARBA" id="ARBA00023136"/>
    </source>
</evidence>
<keyword evidence="8" id="KW-0449">Lipoprotein</keyword>
<keyword evidence="3" id="KW-1003">Cell membrane</keyword>
<dbReference type="Pfam" id="PF06534">
    <property type="entry name" value="RGM_C"/>
    <property type="match status" value="1"/>
</dbReference>
<evidence type="ECO:0000313" key="12">
    <source>
        <dbReference type="EMBL" id="ANS11601.1"/>
    </source>
</evidence>
<accession>A0A1B1JCG1</accession>
<evidence type="ECO:0000256" key="9">
    <source>
        <dbReference type="SAM" id="MobiDB-lite"/>
    </source>
</evidence>
<dbReference type="Gene3D" id="3.40.1000.10">
    <property type="entry name" value="Mog1/PsbP, alpha/beta/alpha sandwich"/>
    <property type="match status" value="1"/>
</dbReference>
<keyword evidence="5" id="KW-0732">Signal</keyword>